<evidence type="ECO:0000313" key="1">
    <source>
        <dbReference type="EMBL" id="KAL1139410.1"/>
    </source>
</evidence>
<proteinExistence type="predicted"/>
<dbReference type="AlphaFoldDB" id="A0ABD0YTV6"/>
<accession>A0ABD0YTV6</accession>
<dbReference type="EMBL" id="JBFDAA010000002">
    <property type="protein sequence ID" value="KAL1139410.1"/>
    <property type="molecule type" value="Genomic_DNA"/>
</dbReference>
<protein>
    <submittedName>
        <fullName evidence="1">Uncharacterized protein</fullName>
    </submittedName>
</protein>
<comment type="caution">
    <text evidence="1">The sequence shown here is derived from an EMBL/GenBank/DDBJ whole genome shotgun (WGS) entry which is preliminary data.</text>
</comment>
<gene>
    <name evidence="1" type="ORF">AAG570_006394</name>
</gene>
<name>A0ABD0YTV6_9HEMI</name>
<dbReference type="Proteomes" id="UP001558652">
    <property type="component" value="Unassembled WGS sequence"/>
</dbReference>
<evidence type="ECO:0000313" key="2">
    <source>
        <dbReference type="Proteomes" id="UP001558652"/>
    </source>
</evidence>
<keyword evidence="2" id="KW-1185">Reference proteome</keyword>
<reference evidence="1 2" key="1">
    <citation type="submission" date="2024-07" db="EMBL/GenBank/DDBJ databases">
        <title>Chromosome-level genome assembly of the water stick insect Ranatra chinensis (Heteroptera: Nepidae).</title>
        <authorList>
            <person name="Liu X."/>
        </authorList>
    </citation>
    <scope>NUCLEOTIDE SEQUENCE [LARGE SCALE GENOMIC DNA]</scope>
    <source>
        <strain evidence="1">Cailab_2021Rc</strain>
        <tissue evidence="1">Muscle</tissue>
    </source>
</reference>
<organism evidence="1 2">
    <name type="scientific">Ranatra chinensis</name>
    <dbReference type="NCBI Taxonomy" id="642074"/>
    <lineage>
        <taxon>Eukaryota</taxon>
        <taxon>Metazoa</taxon>
        <taxon>Ecdysozoa</taxon>
        <taxon>Arthropoda</taxon>
        <taxon>Hexapoda</taxon>
        <taxon>Insecta</taxon>
        <taxon>Pterygota</taxon>
        <taxon>Neoptera</taxon>
        <taxon>Paraneoptera</taxon>
        <taxon>Hemiptera</taxon>
        <taxon>Heteroptera</taxon>
        <taxon>Panheteroptera</taxon>
        <taxon>Nepomorpha</taxon>
        <taxon>Nepidae</taxon>
        <taxon>Ranatrinae</taxon>
        <taxon>Ranatra</taxon>
    </lineage>
</organism>
<sequence>MSSECRCLWWSRPSCSRSDFQAICAISFLDQDRHNSLPSGLSSSWRLSGIQSGVSPVRRRKNATCFHKSPGRSCDTRPVEVAVCDRSTRITEIEESIIRAMSCPAMLNIPRAQYEPMTDIHTNKIHRVFNSPSLAVYRQVPTGSLEVR</sequence>